<dbReference type="SUPFAM" id="SSF48619">
    <property type="entry name" value="Phospholipase A2, PLA2"/>
    <property type="match status" value="1"/>
</dbReference>
<dbReference type="PANTHER" id="PTHR12253">
    <property type="entry name" value="RH14732P"/>
    <property type="match status" value="1"/>
</dbReference>
<sequence length="508" mass="59769">MFSYTFSERTDFQSVASFPHFRLWARMNTTGTSLFAKMFKTHLQVMRRTRECEKILEAAVRALHMINTVTPAGLTDNGHRPSVNTPSVNTLLHLRHYHGFLPDFSGHDREKPGQYRKQEVDSQTPHQTLKYHVASIQNDFVRNRETLIYTETGGLEKLQLRKYNESDRLYVPYRHHTTGGLHELDSSQIFNQKRNGNNRNHQSGAQHDSDRHHMSSRHHRLDRHRKLSIQHSLDGHNKSNIHKNLDRNNKSDIHHYSDRQHRIDRHPRLEKYPMLKRHKRRHRHSSKTSDESQTHIQTDPHKGSHRHHLIGRNDDIDIHQQTANLSLLQLTANTSNNLSTSHREARAVWERDAHAAERHVVEHHGFHGRSKRDLLTGWMIFPGTKWCGDGDISEHKRDMGYHSELDTCCRRHDLCPLVIPRLSWKYGIFNYRLHTLSHCRCDRKLRKCLQASSSPLAHLIGQIYFNVIGPECFKFTQRATCGQRLWWGGCQEWVTSEVAYSKRQRRFK</sequence>
<feature type="compositionally biased region" description="Basic residues" evidence="10">
    <location>
        <begin position="214"/>
        <end position="228"/>
    </location>
</feature>
<evidence type="ECO:0000313" key="13">
    <source>
        <dbReference type="Proteomes" id="UP000678393"/>
    </source>
</evidence>
<dbReference type="GO" id="GO:0050482">
    <property type="term" value="P:arachidonate secretion"/>
    <property type="evidence" value="ECO:0007669"/>
    <property type="project" value="InterPro"/>
</dbReference>
<keyword evidence="7" id="KW-0106">Calcium</keyword>
<keyword evidence="13" id="KW-1185">Reference proteome</keyword>
<evidence type="ECO:0000256" key="8">
    <source>
        <dbReference type="ARBA" id="ARBA00023098"/>
    </source>
</evidence>
<proteinExistence type="predicted"/>
<dbReference type="GO" id="GO:0046872">
    <property type="term" value="F:metal ion binding"/>
    <property type="evidence" value="ECO:0007669"/>
    <property type="project" value="UniProtKB-KW"/>
</dbReference>
<accession>A0A8S3Z6P3</accession>
<dbReference type="CDD" id="cd04704">
    <property type="entry name" value="PLA2_bee_venom_like"/>
    <property type="match status" value="1"/>
</dbReference>
<evidence type="ECO:0000256" key="6">
    <source>
        <dbReference type="ARBA" id="ARBA00022801"/>
    </source>
</evidence>
<evidence type="ECO:0000313" key="12">
    <source>
        <dbReference type="EMBL" id="CAG5125093.1"/>
    </source>
</evidence>
<dbReference type="GO" id="GO:0004623">
    <property type="term" value="F:phospholipase A2 activity"/>
    <property type="evidence" value="ECO:0007669"/>
    <property type="project" value="UniProtKB-EC"/>
</dbReference>
<dbReference type="EC" id="3.1.1.4" evidence="3"/>
<evidence type="ECO:0000256" key="2">
    <source>
        <dbReference type="ARBA" id="ARBA00004613"/>
    </source>
</evidence>
<dbReference type="OrthoDB" id="6075074at2759"/>
<feature type="compositionally biased region" description="Polar residues" evidence="10">
    <location>
        <begin position="192"/>
        <end position="206"/>
    </location>
</feature>
<dbReference type="AlphaFoldDB" id="A0A8S3Z6P3"/>
<evidence type="ECO:0000256" key="3">
    <source>
        <dbReference type="ARBA" id="ARBA00013278"/>
    </source>
</evidence>
<dbReference type="GO" id="GO:0006644">
    <property type="term" value="P:phospholipid metabolic process"/>
    <property type="evidence" value="ECO:0007669"/>
    <property type="project" value="InterPro"/>
</dbReference>
<keyword evidence="5" id="KW-0479">Metal-binding</keyword>
<organism evidence="12 13">
    <name type="scientific">Candidula unifasciata</name>
    <dbReference type="NCBI Taxonomy" id="100452"/>
    <lineage>
        <taxon>Eukaryota</taxon>
        <taxon>Metazoa</taxon>
        <taxon>Spiralia</taxon>
        <taxon>Lophotrochozoa</taxon>
        <taxon>Mollusca</taxon>
        <taxon>Gastropoda</taxon>
        <taxon>Heterobranchia</taxon>
        <taxon>Euthyneura</taxon>
        <taxon>Panpulmonata</taxon>
        <taxon>Eupulmonata</taxon>
        <taxon>Stylommatophora</taxon>
        <taxon>Helicina</taxon>
        <taxon>Helicoidea</taxon>
        <taxon>Geomitridae</taxon>
        <taxon>Candidula</taxon>
    </lineage>
</organism>
<keyword evidence="4" id="KW-0964">Secreted</keyword>
<evidence type="ECO:0000259" key="11">
    <source>
        <dbReference type="Pfam" id="PF05826"/>
    </source>
</evidence>
<feature type="compositionally biased region" description="Basic residues" evidence="10">
    <location>
        <begin position="274"/>
        <end position="286"/>
    </location>
</feature>
<evidence type="ECO:0000256" key="9">
    <source>
        <dbReference type="ARBA" id="ARBA00023157"/>
    </source>
</evidence>
<comment type="cofactor">
    <cofactor evidence="1">
        <name>Ca(2+)</name>
        <dbReference type="ChEBI" id="CHEBI:29108"/>
    </cofactor>
</comment>
<feature type="compositionally biased region" description="Basic and acidic residues" evidence="10">
    <location>
        <begin position="233"/>
        <end position="273"/>
    </location>
</feature>
<dbReference type="Proteomes" id="UP000678393">
    <property type="component" value="Unassembled WGS sequence"/>
</dbReference>
<evidence type="ECO:0000256" key="1">
    <source>
        <dbReference type="ARBA" id="ARBA00001913"/>
    </source>
</evidence>
<protein>
    <recommendedName>
        <fullName evidence="3">phospholipase A2</fullName>
        <ecNumber evidence="3">3.1.1.4</ecNumber>
    </recommendedName>
</protein>
<evidence type="ECO:0000256" key="7">
    <source>
        <dbReference type="ARBA" id="ARBA00022837"/>
    </source>
</evidence>
<comment type="caution">
    <text evidence="12">The sequence shown here is derived from an EMBL/GenBank/DDBJ whole genome shotgun (WGS) entry which is preliminary data.</text>
</comment>
<dbReference type="Gene3D" id="1.20.90.10">
    <property type="entry name" value="Phospholipase A2 domain"/>
    <property type="match status" value="1"/>
</dbReference>
<keyword evidence="8" id="KW-0443">Lipid metabolism</keyword>
<evidence type="ECO:0000256" key="10">
    <source>
        <dbReference type="SAM" id="MobiDB-lite"/>
    </source>
</evidence>
<dbReference type="FunFam" id="1.20.90.10:FF:000002">
    <property type="entry name" value="Phospholipase A2 group III"/>
    <property type="match status" value="1"/>
</dbReference>
<dbReference type="InterPro" id="IPR016090">
    <property type="entry name" value="PLA2-like_dom"/>
</dbReference>
<feature type="domain" description="Phospholipase A2-like central" evidence="11">
    <location>
        <begin position="380"/>
        <end position="475"/>
    </location>
</feature>
<keyword evidence="9" id="KW-1015">Disulfide bond</keyword>
<reference evidence="12" key="1">
    <citation type="submission" date="2021-04" db="EMBL/GenBank/DDBJ databases">
        <authorList>
            <consortium name="Molecular Ecology Group"/>
        </authorList>
    </citation>
    <scope>NUCLEOTIDE SEQUENCE</scope>
</reference>
<gene>
    <name evidence="12" type="ORF">CUNI_LOCUS10651</name>
</gene>
<name>A0A8S3Z6P3_9EUPU</name>
<evidence type="ECO:0000256" key="5">
    <source>
        <dbReference type="ARBA" id="ARBA00022723"/>
    </source>
</evidence>
<dbReference type="EMBL" id="CAJHNH020001948">
    <property type="protein sequence ID" value="CAG5125093.1"/>
    <property type="molecule type" value="Genomic_DNA"/>
</dbReference>
<feature type="region of interest" description="Disordered" evidence="10">
    <location>
        <begin position="192"/>
        <end position="307"/>
    </location>
</feature>
<comment type="subcellular location">
    <subcellularLocation>
        <location evidence="2">Secreted</location>
    </subcellularLocation>
</comment>
<keyword evidence="6" id="KW-0378">Hydrolase</keyword>
<dbReference type="Pfam" id="PF05826">
    <property type="entry name" value="Phospholip_A2_2"/>
    <property type="match status" value="1"/>
</dbReference>
<feature type="compositionally biased region" description="Basic and acidic residues" evidence="10">
    <location>
        <begin position="287"/>
        <end position="302"/>
    </location>
</feature>
<evidence type="ECO:0000256" key="4">
    <source>
        <dbReference type="ARBA" id="ARBA00022525"/>
    </source>
</evidence>
<dbReference type="GO" id="GO:0005576">
    <property type="term" value="C:extracellular region"/>
    <property type="evidence" value="ECO:0007669"/>
    <property type="project" value="UniProtKB-SubCell"/>
</dbReference>
<dbReference type="InterPro" id="IPR036444">
    <property type="entry name" value="PLipase_A2_dom_sf"/>
</dbReference>